<keyword evidence="2" id="KW-1185">Reference proteome</keyword>
<evidence type="ECO:0008006" key="3">
    <source>
        <dbReference type="Google" id="ProtNLM"/>
    </source>
</evidence>
<dbReference type="InterPro" id="IPR014347">
    <property type="entry name" value="Tautomerase/MIF_sf"/>
</dbReference>
<dbReference type="OrthoDB" id="7203947at2"/>
<dbReference type="AlphaFoldDB" id="A0A066Z6Z2"/>
<dbReference type="InterPro" id="IPR004220">
    <property type="entry name" value="5-COMe_2-OHmuconate_Isoase"/>
</dbReference>
<organism evidence="1 2">
    <name type="scientific">Kitasatospora cheerisanensis KCTC 2395</name>
    <dbReference type="NCBI Taxonomy" id="1348663"/>
    <lineage>
        <taxon>Bacteria</taxon>
        <taxon>Bacillati</taxon>
        <taxon>Actinomycetota</taxon>
        <taxon>Actinomycetes</taxon>
        <taxon>Kitasatosporales</taxon>
        <taxon>Streptomycetaceae</taxon>
        <taxon>Kitasatospora</taxon>
    </lineage>
</organism>
<dbReference type="SUPFAM" id="SSF55331">
    <property type="entry name" value="Tautomerase/MIF"/>
    <property type="match status" value="1"/>
</dbReference>
<dbReference type="RefSeq" id="WP_035858173.1">
    <property type="nucleotide sequence ID" value="NZ_KK853997.1"/>
</dbReference>
<dbReference type="eggNOG" id="COG3232">
    <property type="taxonomic scope" value="Bacteria"/>
</dbReference>
<evidence type="ECO:0000313" key="1">
    <source>
        <dbReference type="EMBL" id="KDN88009.1"/>
    </source>
</evidence>
<protein>
    <recommendedName>
        <fullName evidence="3">5-carboxymethyl-2-hydroxymuconate isomerase</fullName>
    </recommendedName>
</protein>
<evidence type="ECO:0000313" key="2">
    <source>
        <dbReference type="Proteomes" id="UP000027178"/>
    </source>
</evidence>
<dbReference type="HOGENOM" id="CLU_139188_0_0_11"/>
<sequence length="119" mass="13515">MPHITVDYSPQLADSFDRPGFVRELHPLVRDRVASRGVCKTFFRQAAETWVDDADGQLTAFVHIAIGLLPGRPEGLKARLSEEVLRLLDKHLRPVLGRQVVRSAEVRDLTPSYRLRTGW</sequence>
<dbReference type="Proteomes" id="UP000027178">
    <property type="component" value="Unassembled WGS sequence"/>
</dbReference>
<accession>A0A066Z6Z2</accession>
<dbReference type="PANTHER" id="PTHR37950:SF1">
    <property type="entry name" value="4-HYDROXYPHENYLACETATE CATABOLISM PROTEIN"/>
    <property type="match status" value="1"/>
</dbReference>
<reference evidence="1 2" key="1">
    <citation type="submission" date="2014-05" db="EMBL/GenBank/DDBJ databases">
        <title>Draft Genome Sequence of Kitasatospora cheerisanensis KCTC 2395.</title>
        <authorList>
            <person name="Nam D.H."/>
        </authorList>
    </citation>
    <scope>NUCLEOTIDE SEQUENCE [LARGE SCALE GENOMIC DNA]</scope>
    <source>
        <strain evidence="1 2">KCTC 2395</strain>
    </source>
</reference>
<name>A0A066Z6Z2_9ACTN</name>
<proteinExistence type="predicted"/>
<dbReference type="EMBL" id="JNBY01000008">
    <property type="protein sequence ID" value="KDN88009.1"/>
    <property type="molecule type" value="Genomic_DNA"/>
</dbReference>
<gene>
    <name evidence="1" type="ORF">KCH_02330</name>
</gene>
<dbReference type="PANTHER" id="PTHR37950">
    <property type="entry name" value="4-HYDROXYPHENYLACETATE CATABOLISM PROTEIN"/>
    <property type="match status" value="1"/>
</dbReference>
<dbReference type="PATRIC" id="fig|1348663.4.peg.212"/>
<dbReference type="GO" id="GO:0008704">
    <property type="term" value="F:5-carboxymethyl-2-hydroxymuconate delta-isomerase activity"/>
    <property type="evidence" value="ECO:0007669"/>
    <property type="project" value="InterPro"/>
</dbReference>
<comment type="caution">
    <text evidence="1">The sequence shown here is derived from an EMBL/GenBank/DDBJ whole genome shotgun (WGS) entry which is preliminary data.</text>
</comment>
<dbReference type="Pfam" id="PF02962">
    <property type="entry name" value="CHMI"/>
    <property type="match status" value="1"/>
</dbReference>
<dbReference type="Gene3D" id="3.30.429.10">
    <property type="entry name" value="Macrophage Migration Inhibitory Factor"/>
    <property type="match status" value="1"/>
</dbReference>